<evidence type="ECO:0000313" key="9">
    <source>
        <dbReference type="Proteomes" id="UP001176210"/>
    </source>
</evidence>
<evidence type="ECO:0000313" key="3">
    <source>
        <dbReference type="EMBL" id="MCQ9304863.1"/>
    </source>
</evidence>
<reference evidence="3" key="5">
    <citation type="submission" date="2022-07" db="EMBL/GenBank/DDBJ databases">
        <title>Bacterial species isolated from the porcine tonsil microbiota.</title>
        <authorList>
            <person name="Oliveira I.M.F."/>
        </authorList>
    </citation>
    <scope>NUCLEOTIDE SEQUENCE</scope>
    <source>
        <strain evidence="3">8QC2O2</strain>
    </source>
</reference>
<dbReference type="Proteomes" id="UP001176210">
    <property type="component" value="Unassembled WGS sequence"/>
</dbReference>
<dbReference type="EMBL" id="RXWV01000092">
    <property type="protein sequence ID" value="RTX70559.1"/>
    <property type="molecule type" value="Genomic_DNA"/>
</dbReference>
<evidence type="ECO:0000313" key="2">
    <source>
        <dbReference type="EMBL" id="ASE33267.1"/>
    </source>
</evidence>
<dbReference type="RefSeq" id="WP_025906021.1">
    <property type="nucleotide sequence ID" value="NZ_CAJVGN010000001.1"/>
</dbReference>
<dbReference type="eggNOG" id="ENOG5030PWC">
    <property type="taxonomic scope" value="Bacteria"/>
</dbReference>
<proteinExistence type="predicted"/>
<organism evidence="6 8">
    <name type="scientific">Mammaliicoccus sciuri</name>
    <name type="common">Staphylococcus sciuri</name>
    <dbReference type="NCBI Taxonomy" id="1296"/>
    <lineage>
        <taxon>Bacteria</taxon>
        <taxon>Bacillati</taxon>
        <taxon>Bacillota</taxon>
        <taxon>Bacilli</taxon>
        <taxon>Bacillales</taxon>
        <taxon>Staphylococcaceae</taxon>
        <taxon>Mammaliicoccus</taxon>
    </lineage>
</organism>
<reference evidence="2" key="2">
    <citation type="submission" date="2017-12" db="EMBL/GenBank/DDBJ databases">
        <title>FDA dAtabase for Regulatory Grade micrObial Sequences (FDA-ARGOS): Supporting development and validation of Infectious Disease Dx tests.</title>
        <authorList>
            <person name="Campos J."/>
            <person name="Goldberg B."/>
            <person name="Tallon L."/>
            <person name="Sadzewicz L."/>
            <person name="Sengamalay N."/>
            <person name="Ott S."/>
            <person name="Godinez A."/>
            <person name="Nagaraj S."/>
            <person name="Vavikolanu K."/>
            <person name="Vyas G."/>
            <person name="Nadendla S."/>
            <person name="Aluvathingal J."/>
            <person name="Geyer C."/>
            <person name="Nandy P."/>
            <person name="Hobson J."/>
            <person name="Sichtig H."/>
        </authorList>
    </citation>
    <scope>NUCLEOTIDE SEQUENCE</scope>
    <source>
        <strain evidence="2">FDAARGOS_285</strain>
    </source>
</reference>
<dbReference type="EMBL" id="JAPNQM010000008">
    <property type="protein sequence ID" value="MDL0117784.1"/>
    <property type="molecule type" value="Genomic_DNA"/>
</dbReference>
<dbReference type="EMBL" id="CP069389">
    <property type="protein sequence ID" value="QRN91666.1"/>
    <property type="molecule type" value="Genomic_DNA"/>
</dbReference>
<dbReference type="Proteomes" id="UP000640299">
    <property type="component" value="Chromosome"/>
</dbReference>
<accession>A0A657XJQ9</accession>
<gene>
    <name evidence="6" type="ORF">CD117_13450</name>
    <name evidence="2" type="ORF">CEP64_01215</name>
    <name evidence="5" type="ORF">JRU67_02275</name>
    <name evidence="3" type="ORF">NQ032_14735</name>
    <name evidence="4" type="ORF">OWO77_12510</name>
</gene>
<dbReference type="GeneID" id="48591876"/>
<dbReference type="EMBL" id="JANILD010000008">
    <property type="protein sequence ID" value="MCQ9304863.1"/>
    <property type="molecule type" value="Genomic_DNA"/>
</dbReference>
<reference evidence="4" key="7">
    <citation type="journal article" date="2023" name="Vet. Microbiol.">
        <title>Emergence of livestock-associated Mammaliicoccus sciuri ST71 co-harbouring mecA and mecC genes in Brazil.</title>
        <authorList>
            <person name="de Moura G.S."/>
            <person name="de Carvalho E."/>
            <person name="Ramos Sanchez E.M."/>
            <person name="Sellera F.P."/>
            <person name="Marques M.F.S."/>
            <person name="Heinemann M.B."/>
            <person name="De Vliegher S."/>
            <person name="Souza F.N."/>
            <person name="Mota R.A."/>
        </authorList>
    </citation>
    <scope>NUCLEOTIDE SEQUENCE</scope>
    <source>
        <strain evidence="4">BR656</strain>
    </source>
</reference>
<evidence type="ECO:0000313" key="4">
    <source>
        <dbReference type="EMBL" id="MDL0117784.1"/>
    </source>
</evidence>
<reference evidence="7" key="1">
    <citation type="submission" date="2017-06" db="EMBL/GenBank/DDBJ databases">
        <title>FDA dAtabase for Regulatory Grade micrObial Sequences (FDA-ARGOS): Supporting development and validation of Infectious Disease Dx tests.</title>
        <authorList>
            <person name="Goldberg B."/>
            <person name="Campos J."/>
            <person name="Tallon L."/>
            <person name="Sadzewicz L."/>
            <person name="Sengamalay N."/>
            <person name="Ott S."/>
            <person name="Godinez A."/>
            <person name="Nagaraj S."/>
            <person name="Vavikolanu K."/>
            <person name="Nadendla S."/>
            <person name="George J."/>
            <person name="Geyer C."/>
            <person name="Sichtig H."/>
        </authorList>
    </citation>
    <scope>NUCLEOTIDE SEQUENCE [LARGE SCALE GENOMIC DNA]</scope>
    <source>
        <strain evidence="7">FDAARGOS_285</strain>
    </source>
</reference>
<reference evidence="4" key="6">
    <citation type="submission" date="2022-09" db="EMBL/GenBank/DDBJ databases">
        <authorList>
            <person name="De Moura G.S."/>
            <person name="Carvalho E."/>
            <person name="Ramos Sanchez E.M."/>
            <person name="Sellera F.P."/>
            <person name="Marques M.F.S."/>
            <person name="Heinemann M.B."/>
            <person name="De Vliegher S."/>
            <person name="Souza F.N."/>
            <person name="Mota R.A."/>
        </authorList>
    </citation>
    <scope>NUCLEOTIDE SEQUENCE</scope>
    <source>
        <strain evidence="4">BR656</strain>
    </source>
</reference>
<evidence type="ECO:0000313" key="8">
    <source>
        <dbReference type="Proteomes" id="UP000274792"/>
    </source>
</evidence>
<accession>A0A1X0TNR7</accession>
<name>A0A1X0TNR7_MAMSC</name>
<dbReference type="Pfam" id="PF07872">
    <property type="entry name" value="DUF1659"/>
    <property type="match status" value="1"/>
</dbReference>
<evidence type="ECO:0000259" key="1">
    <source>
        <dbReference type="Pfam" id="PF07872"/>
    </source>
</evidence>
<keyword evidence="9" id="KW-1185">Reference proteome</keyword>
<reference evidence="5" key="4">
    <citation type="submission" date="2021-02" db="EMBL/GenBank/DDBJ databases">
        <title>cfr and optrA-positive Staphylococcus spp.</title>
        <authorList>
            <person name="Chen L."/>
        </authorList>
    </citation>
    <scope>NUCLEOTIDE SEQUENCE</scope>
    <source>
        <strain evidence="5">GDQ20D70P</strain>
    </source>
</reference>
<reference evidence="6 8" key="3">
    <citation type="submission" date="2018-10" db="EMBL/GenBank/DDBJ databases">
        <title>A collection Staphylococci species genome sequencing.</title>
        <authorList>
            <person name="Cole K."/>
        </authorList>
    </citation>
    <scope>NUCLEOTIDE SEQUENCE [LARGE SCALE GENOMIC DNA]</scope>
    <source>
        <strain evidence="6">CCUG 37923</strain>
        <strain evidence="8">NCTC 12218</strain>
    </source>
</reference>
<evidence type="ECO:0000313" key="7">
    <source>
        <dbReference type="Proteomes" id="UP000197058"/>
    </source>
</evidence>
<evidence type="ECO:0000313" key="6">
    <source>
        <dbReference type="EMBL" id="RTX70559.1"/>
    </source>
</evidence>
<dbReference type="KEGG" id="sscu:CEP64_01215"/>
<feature type="domain" description="DUF1659" evidence="1">
    <location>
        <begin position="3"/>
        <end position="69"/>
    </location>
</feature>
<dbReference type="Proteomes" id="UP000197058">
    <property type="component" value="Chromosome"/>
</dbReference>
<evidence type="ECO:0000313" key="5">
    <source>
        <dbReference type="EMBL" id="QRN91666.1"/>
    </source>
</evidence>
<dbReference type="Proteomes" id="UP000274792">
    <property type="component" value="Unassembled WGS sequence"/>
</dbReference>
<dbReference type="EMBL" id="CP022046">
    <property type="protein sequence ID" value="ASE33267.1"/>
    <property type="molecule type" value="Genomic_DNA"/>
</dbReference>
<sequence length="69" mass="8009">METVKDINIILLHQYLDEASKVKTVQRKFNAINLNVTPEQVKTFKGIIETLSDEKFKDAYIVKTIQIEN</sequence>
<protein>
    <recommendedName>
        <fullName evidence="1">DUF1659 domain-containing protein</fullName>
    </recommendedName>
</protein>
<dbReference type="Proteomes" id="UP001204068">
    <property type="component" value="Unassembled WGS sequence"/>
</dbReference>
<dbReference type="InterPro" id="IPR012454">
    <property type="entry name" value="DUF1659"/>
</dbReference>
<dbReference type="AlphaFoldDB" id="A0A1X0TNR7"/>